<dbReference type="PANTHER" id="PTHR23104">
    <property type="entry name" value="MULTIPLE COAGULATION FACTOR DEFICIENCY PROTEIN 2 NEURAL STEM CELL DERIVED NEURONAL SURVIVAL PROTEIN"/>
    <property type="match status" value="1"/>
</dbReference>
<evidence type="ECO:0000313" key="5">
    <source>
        <dbReference type="EMBL" id="KAJ8976822.1"/>
    </source>
</evidence>
<gene>
    <name evidence="5" type="ORF">NQ317_011818</name>
</gene>
<keyword evidence="6" id="KW-1185">Reference proteome</keyword>
<proteinExistence type="predicted"/>
<keyword evidence="3" id="KW-0106">Calcium</keyword>
<dbReference type="PROSITE" id="PS00018">
    <property type="entry name" value="EF_HAND_1"/>
    <property type="match status" value="1"/>
</dbReference>
<evidence type="ECO:0000313" key="6">
    <source>
        <dbReference type="Proteomes" id="UP001162164"/>
    </source>
</evidence>
<dbReference type="PROSITE" id="PS50222">
    <property type="entry name" value="EF_HAND_2"/>
    <property type="match status" value="1"/>
</dbReference>
<dbReference type="Gene3D" id="1.10.238.10">
    <property type="entry name" value="EF-hand"/>
    <property type="match status" value="1"/>
</dbReference>
<dbReference type="InterPro" id="IPR002048">
    <property type="entry name" value="EF_hand_dom"/>
</dbReference>
<sequence>MLPDVIAKQLTAFLGHSQKCGVKMNTKIFPFVSCLLTLAFARGPHHPRGEKVIKRHVHYKPSKTAPQKLTEDEQLLHDTEHIQEHLEEIVPKPDLSKMTDEELEFYYFQLHDKDKNSKLDGLELLQAISHIGGHDYDTNDENEAKDGFFEDFEYFVELIDKVLIEDDVDQDGYLSYPEYVAGRRQPKINKRLNNEIEDNPVS</sequence>
<accession>A0ABQ9JHE2</accession>
<protein>
    <recommendedName>
        <fullName evidence="4">EF-hand domain-containing protein</fullName>
    </recommendedName>
</protein>
<dbReference type="InterPro" id="IPR018247">
    <property type="entry name" value="EF_Hand_1_Ca_BS"/>
</dbReference>
<evidence type="ECO:0000256" key="1">
    <source>
        <dbReference type="ARBA" id="ARBA00022729"/>
    </source>
</evidence>
<dbReference type="SUPFAM" id="SSF47473">
    <property type="entry name" value="EF-hand"/>
    <property type="match status" value="1"/>
</dbReference>
<reference evidence="5" key="1">
    <citation type="journal article" date="2023" name="Insect Mol. Biol.">
        <title>Genome sequencing provides insights into the evolution of gene families encoding plant cell wall-degrading enzymes in longhorned beetles.</title>
        <authorList>
            <person name="Shin N.R."/>
            <person name="Okamura Y."/>
            <person name="Kirsch R."/>
            <person name="Pauchet Y."/>
        </authorList>
    </citation>
    <scope>NUCLEOTIDE SEQUENCE</scope>
    <source>
        <strain evidence="5">MMC_N1</strain>
    </source>
</reference>
<evidence type="ECO:0000259" key="4">
    <source>
        <dbReference type="PROSITE" id="PS50222"/>
    </source>
</evidence>
<dbReference type="EMBL" id="JAPWTJ010000619">
    <property type="protein sequence ID" value="KAJ8976822.1"/>
    <property type="molecule type" value="Genomic_DNA"/>
</dbReference>
<feature type="domain" description="EF-hand" evidence="4">
    <location>
        <begin position="99"/>
        <end position="134"/>
    </location>
</feature>
<organism evidence="5 6">
    <name type="scientific">Molorchus minor</name>
    <dbReference type="NCBI Taxonomy" id="1323400"/>
    <lineage>
        <taxon>Eukaryota</taxon>
        <taxon>Metazoa</taxon>
        <taxon>Ecdysozoa</taxon>
        <taxon>Arthropoda</taxon>
        <taxon>Hexapoda</taxon>
        <taxon>Insecta</taxon>
        <taxon>Pterygota</taxon>
        <taxon>Neoptera</taxon>
        <taxon>Endopterygota</taxon>
        <taxon>Coleoptera</taxon>
        <taxon>Polyphaga</taxon>
        <taxon>Cucujiformia</taxon>
        <taxon>Chrysomeloidea</taxon>
        <taxon>Cerambycidae</taxon>
        <taxon>Lamiinae</taxon>
        <taxon>Monochamini</taxon>
        <taxon>Molorchus</taxon>
    </lineage>
</organism>
<dbReference type="Proteomes" id="UP001162164">
    <property type="component" value="Unassembled WGS sequence"/>
</dbReference>
<evidence type="ECO:0000256" key="2">
    <source>
        <dbReference type="ARBA" id="ARBA00022737"/>
    </source>
</evidence>
<keyword evidence="1" id="KW-0732">Signal</keyword>
<dbReference type="InterPro" id="IPR011992">
    <property type="entry name" value="EF-hand-dom_pair"/>
</dbReference>
<dbReference type="InterPro" id="IPR052110">
    <property type="entry name" value="MCFD2-like"/>
</dbReference>
<dbReference type="PANTHER" id="PTHR23104:SF1">
    <property type="entry name" value="EF-HAND DOMAIN-CONTAINING PROTEIN"/>
    <property type="match status" value="1"/>
</dbReference>
<evidence type="ECO:0000256" key="3">
    <source>
        <dbReference type="ARBA" id="ARBA00022837"/>
    </source>
</evidence>
<name>A0ABQ9JHE2_9CUCU</name>
<comment type="caution">
    <text evidence="5">The sequence shown here is derived from an EMBL/GenBank/DDBJ whole genome shotgun (WGS) entry which is preliminary data.</text>
</comment>
<keyword evidence="2" id="KW-0677">Repeat</keyword>